<reference evidence="1 2" key="1">
    <citation type="journal article" date="2011" name="Cell">
        <title>The monarch butterfly genome yields insights into long-distance migration.</title>
        <authorList>
            <person name="Zhan S."/>
            <person name="Merlin C."/>
            <person name="Boore J.L."/>
            <person name="Reppert S.M."/>
        </authorList>
    </citation>
    <scope>NUCLEOTIDE SEQUENCE [LARGE SCALE GENOMIC DNA]</scope>
    <source>
        <strain evidence="1">F-2</strain>
    </source>
</reference>
<dbReference type="InParanoid" id="A0A212EVY8"/>
<proteinExistence type="predicted"/>
<sequence>ICDPVTSLSQGPPCDMACHTLLPSDNGYRIPLATGRLVAMTVNGDFHIDCLTTMFTPTREIDEKLAHINGNDAVESRFYRSFSIYRTPGNARTLVFQALDDRQTSLKSQVERLLIPIYISHVQGYTTYILNTTTTSTYILQFKKCFDIIEKLYIAHMSGLFRLKHNIALSQQFGNAGGGFGKISDETSAAQTTCLRYRSNAVMYDTAVSVTGPVSCLANSLTIVLNVESSLKCLPALYPGSDAFKKFVAFTSLSCYIGYLNELRVYFKSNISLQFQCLLHSNTPAPVKELSQQYFTISAYSLVLSSSSEEREKKLVSATKILKWEMARLTEDKSYSNVVIVISAIVIQNIELAQEIGSQFLYSASTRSNSPSISFANWFAITEIIYWLRINWQVDVTPHLKRMSEMTCLTAIPPVPRQLLSSLKPLDQIVIVGRGHLQNEENYE</sequence>
<dbReference type="KEGG" id="dpl:KGM_210072B"/>
<dbReference type="AlphaFoldDB" id="A0A212EVY8"/>
<accession>A0A212EVY8</accession>
<evidence type="ECO:0000313" key="1">
    <source>
        <dbReference type="EMBL" id="OWR45649.1"/>
    </source>
</evidence>
<evidence type="ECO:0000313" key="2">
    <source>
        <dbReference type="Proteomes" id="UP000007151"/>
    </source>
</evidence>
<gene>
    <name evidence="1" type="ORF">KGM_210072B</name>
</gene>
<dbReference type="Proteomes" id="UP000007151">
    <property type="component" value="Unassembled WGS sequence"/>
</dbReference>
<protein>
    <submittedName>
        <fullName evidence="1">Uncharacterized protein</fullName>
    </submittedName>
</protein>
<comment type="caution">
    <text evidence="1">The sequence shown here is derived from an EMBL/GenBank/DDBJ whole genome shotgun (WGS) entry which is preliminary data.</text>
</comment>
<dbReference type="EMBL" id="AGBW02012107">
    <property type="protein sequence ID" value="OWR45649.1"/>
    <property type="molecule type" value="Genomic_DNA"/>
</dbReference>
<name>A0A212EVY8_DANPL</name>
<feature type="non-terminal residue" evidence="1">
    <location>
        <position position="1"/>
    </location>
</feature>
<organism evidence="1 2">
    <name type="scientific">Danaus plexippus plexippus</name>
    <dbReference type="NCBI Taxonomy" id="278856"/>
    <lineage>
        <taxon>Eukaryota</taxon>
        <taxon>Metazoa</taxon>
        <taxon>Ecdysozoa</taxon>
        <taxon>Arthropoda</taxon>
        <taxon>Hexapoda</taxon>
        <taxon>Insecta</taxon>
        <taxon>Pterygota</taxon>
        <taxon>Neoptera</taxon>
        <taxon>Endopterygota</taxon>
        <taxon>Lepidoptera</taxon>
        <taxon>Glossata</taxon>
        <taxon>Ditrysia</taxon>
        <taxon>Papilionoidea</taxon>
        <taxon>Nymphalidae</taxon>
        <taxon>Danainae</taxon>
        <taxon>Danaini</taxon>
        <taxon>Danaina</taxon>
        <taxon>Danaus</taxon>
        <taxon>Danaus</taxon>
    </lineage>
</organism>
<keyword evidence="2" id="KW-1185">Reference proteome</keyword>